<name>A0A7W9GXB1_9ACTN</name>
<dbReference type="Pfam" id="PF01547">
    <property type="entry name" value="SBP_bac_1"/>
    <property type="match status" value="1"/>
</dbReference>
<keyword evidence="3" id="KW-1185">Reference proteome</keyword>
<dbReference type="Gene3D" id="3.40.190.10">
    <property type="entry name" value="Periplasmic binding protein-like II"/>
    <property type="match status" value="1"/>
</dbReference>
<dbReference type="PANTHER" id="PTHR43649">
    <property type="entry name" value="ARABINOSE-BINDING PROTEIN-RELATED"/>
    <property type="match status" value="1"/>
</dbReference>
<proteinExistence type="predicted"/>
<gene>
    <name evidence="2" type="ORF">HD601_006282</name>
</gene>
<protein>
    <submittedName>
        <fullName evidence="2">ABC-type glycerol-3-phosphate transport system substrate-binding protein</fullName>
    </submittedName>
</protein>
<dbReference type="Proteomes" id="UP000542813">
    <property type="component" value="Unassembled WGS sequence"/>
</dbReference>
<sequence>MTRKTAAAALAAAMTGLAALSACSDGEPEQEPEITLELLTWHGPDSTTNYHAGYQQIIDDYTAEHPEIAIEIRHEEDASYGNILETGFAGDTAPDLIQMKSAQRSTFAANLLDLRDYLAEPSPYAEGGPWIDTFTGGEAAFPVEDNGTSPNALLFVPNDGNPEVSAGKMYIYNKALIEEAGLDPDAPPEDWKDLFEWLEALSGNDDVAPIAGSNDVGGKVSQVGYGFGAGYADQFFAPEFNDPAFSDELYNDKLYILTCYAGGSQLPLTSAPYYPAMFKLMAQHVGYFQESWTENTPETEVLTFASGRAAMMNTTFWDYGTLVSSLGEETFPDGFGLFPVPYFGTETLDYAVDQDWITQEDADAAEPYVVDRPANVGGAGIHEYGFSVNAALADDPERLDVAIDFLRFLSSQEEQAKYVETAGSISPVEGVDLIDSMSSFVLEEPEGGFARQILGYSVVEWGKAGWDVDVTRFLNGEIDWDEMVTSVAAPEWVADIPTLETLQGAVATAEQELAAATPEDTEAKEHALGLAQLRLQIYQRYYYEASGDLVTAAS</sequence>
<feature type="chain" id="PRO_5031282137" evidence="1">
    <location>
        <begin position="25"/>
        <end position="554"/>
    </location>
</feature>
<comment type="caution">
    <text evidence="2">The sequence shown here is derived from an EMBL/GenBank/DDBJ whole genome shotgun (WGS) entry which is preliminary data.</text>
</comment>
<evidence type="ECO:0000313" key="3">
    <source>
        <dbReference type="Proteomes" id="UP000542813"/>
    </source>
</evidence>
<dbReference type="EMBL" id="JACHMM010000001">
    <property type="protein sequence ID" value="MBB5791707.1"/>
    <property type="molecule type" value="Genomic_DNA"/>
</dbReference>
<dbReference type="PROSITE" id="PS51257">
    <property type="entry name" value="PROKAR_LIPOPROTEIN"/>
    <property type="match status" value="1"/>
</dbReference>
<dbReference type="AlphaFoldDB" id="A0A7W9GXB1"/>
<dbReference type="PANTHER" id="PTHR43649:SF12">
    <property type="entry name" value="DIACETYLCHITOBIOSE BINDING PROTEIN DASA"/>
    <property type="match status" value="1"/>
</dbReference>
<organism evidence="2 3">
    <name type="scientific">Jiangella mangrovi</name>
    <dbReference type="NCBI Taxonomy" id="1524084"/>
    <lineage>
        <taxon>Bacteria</taxon>
        <taxon>Bacillati</taxon>
        <taxon>Actinomycetota</taxon>
        <taxon>Actinomycetes</taxon>
        <taxon>Jiangellales</taxon>
        <taxon>Jiangellaceae</taxon>
        <taxon>Jiangella</taxon>
    </lineage>
</organism>
<dbReference type="InterPro" id="IPR006059">
    <property type="entry name" value="SBP"/>
</dbReference>
<dbReference type="InterPro" id="IPR050490">
    <property type="entry name" value="Bact_solute-bd_prot1"/>
</dbReference>
<feature type="signal peptide" evidence="1">
    <location>
        <begin position="1"/>
        <end position="24"/>
    </location>
</feature>
<keyword evidence="1" id="KW-0732">Signal</keyword>
<evidence type="ECO:0000313" key="2">
    <source>
        <dbReference type="EMBL" id="MBB5791707.1"/>
    </source>
</evidence>
<reference evidence="2 3" key="1">
    <citation type="submission" date="2020-08" db="EMBL/GenBank/DDBJ databases">
        <title>Sequencing the genomes of 1000 actinobacteria strains.</title>
        <authorList>
            <person name="Klenk H.-P."/>
        </authorList>
    </citation>
    <scope>NUCLEOTIDE SEQUENCE [LARGE SCALE GENOMIC DNA]</scope>
    <source>
        <strain evidence="2 3">DSM 102122</strain>
    </source>
</reference>
<dbReference type="SUPFAM" id="SSF53850">
    <property type="entry name" value="Periplasmic binding protein-like II"/>
    <property type="match status" value="1"/>
</dbReference>
<accession>A0A7W9GXB1</accession>
<evidence type="ECO:0000256" key="1">
    <source>
        <dbReference type="SAM" id="SignalP"/>
    </source>
</evidence>